<keyword evidence="2 5" id="KW-0812">Transmembrane</keyword>
<evidence type="ECO:0000256" key="3">
    <source>
        <dbReference type="ARBA" id="ARBA00022989"/>
    </source>
</evidence>
<dbReference type="InterPro" id="IPR004841">
    <property type="entry name" value="AA-permease/SLC12A_dom"/>
</dbReference>
<proteinExistence type="predicted"/>
<keyword evidence="8" id="KW-1185">Reference proteome</keyword>
<dbReference type="GO" id="GO:0016020">
    <property type="term" value="C:membrane"/>
    <property type="evidence" value="ECO:0007669"/>
    <property type="project" value="UniProtKB-SubCell"/>
</dbReference>
<evidence type="ECO:0000313" key="7">
    <source>
        <dbReference type="EMBL" id="PWJ84558.1"/>
    </source>
</evidence>
<feature type="transmembrane region" description="Helical" evidence="5">
    <location>
        <begin position="346"/>
        <end position="362"/>
    </location>
</feature>
<evidence type="ECO:0000313" key="8">
    <source>
        <dbReference type="Proteomes" id="UP000245396"/>
    </source>
</evidence>
<dbReference type="Proteomes" id="UP000245396">
    <property type="component" value="Unassembled WGS sequence"/>
</dbReference>
<dbReference type="Gene3D" id="1.20.1740.10">
    <property type="entry name" value="Amino acid/polyamine transporter I"/>
    <property type="match status" value="1"/>
</dbReference>
<evidence type="ECO:0000256" key="1">
    <source>
        <dbReference type="ARBA" id="ARBA00004141"/>
    </source>
</evidence>
<dbReference type="AlphaFoldDB" id="A0A316C4S6"/>
<reference evidence="7 8" key="1">
    <citation type="submission" date="2018-05" db="EMBL/GenBank/DDBJ databases">
        <title>Genomic Encyclopedia of Type Strains, Phase IV (KMG-IV): sequencing the most valuable type-strain genomes for metagenomic binning, comparative biology and taxonomic classification.</title>
        <authorList>
            <person name="Goeker M."/>
        </authorList>
    </citation>
    <scope>NUCLEOTIDE SEQUENCE [LARGE SCALE GENOMIC DNA]</scope>
    <source>
        <strain evidence="7 8">DSM 6986</strain>
    </source>
</reference>
<evidence type="ECO:0000256" key="5">
    <source>
        <dbReference type="SAM" id="Phobius"/>
    </source>
</evidence>
<feature type="transmembrane region" description="Helical" evidence="5">
    <location>
        <begin position="21"/>
        <end position="43"/>
    </location>
</feature>
<dbReference type="InterPro" id="IPR050367">
    <property type="entry name" value="APC_superfamily"/>
</dbReference>
<evidence type="ECO:0000256" key="4">
    <source>
        <dbReference type="ARBA" id="ARBA00023136"/>
    </source>
</evidence>
<dbReference type="PIRSF" id="PIRSF006060">
    <property type="entry name" value="AA_transporter"/>
    <property type="match status" value="1"/>
</dbReference>
<dbReference type="OrthoDB" id="9804700at2"/>
<feature type="transmembrane region" description="Helical" evidence="5">
    <location>
        <begin position="161"/>
        <end position="183"/>
    </location>
</feature>
<comment type="subcellular location">
    <subcellularLocation>
        <location evidence="1">Membrane</location>
        <topology evidence="1">Multi-pass membrane protein</topology>
    </subcellularLocation>
</comment>
<dbReference type="EMBL" id="QGGG01000005">
    <property type="protein sequence ID" value="PWJ84558.1"/>
    <property type="molecule type" value="Genomic_DNA"/>
</dbReference>
<organism evidence="7 8">
    <name type="scientific">Pseudaminobacter salicylatoxidans</name>
    <dbReference type="NCBI Taxonomy" id="93369"/>
    <lineage>
        <taxon>Bacteria</taxon>
        <taxon>Pseudomonadati</taxon>
        <taxon>Pseudomonadota</taxon>
        <taxon>Alphaproteobacteria</taxon>
        <taxon>Hyphomicrobiales</taxon>
        <taxon>Phyllobacteriaceae</taxon>
        <taxon>Pseudaminobacter</taxon>
    </lineage>
</organism>
<dbReference type="PANTHER" id="PTHR42770:SF16">
    <property type="entry name" value="AMINO ACID PERMEASE"/>
    <property type="match status" value="1"/>
</dbReference>
<feature type="transmembrane region" description="Helical" evidence="5">
    <location>
        <begin position="203"/>
        <end position="224"/>
    </location>
</feature>
<evidence type="ECO:0000256" key="2">
    <source>
        <dbReference type="ARBA" id="ARBA00022692"/>
    </source>
</evidence>
<feature type="domain" description="Amino acid permease/ SLC12A" evidence="6">
    <location>
        <begin position="21"/>
        <end position="426"/>
    </location>
</feature>
<sequence>MSNNQVPTAGLRRNALGAASIVFFVIAAAAPLTAIVGAAPLAFSIGNGAGAPAAYLLAGLAYLIFASGFTAMSRYIGSAGAFYVFVSRGLGKSWGSATGAMTLLTYITIQIAVYSFFGIVAAGIGESAGLVLPWWVWTAICMIAVDIFATRSIELSGKVLGICMIGEVTVLMILNIAILAQGGGPEGINLASFNSQTVFSTGLGVSLLFAVASFIGFEATVIFSEEAKNPRRTIPTATYVAVLVITAFYAFSAWCMVVAYGSSSIREIATGDLSDLFTNTAADRVGEWLKLVMTALLVTSLFACVLSFQNTISRYLFALGRDGLLPKALGQTDTAYQAPRLACRSYTAFALVSICVAGIVGLDPYAILYSWLAASSALGVLIVQVLVCLSIIRFFRTNPHETTVWQNLLAPMIATISLGGFLILALTNLPLLTGDETWRVWLIPGAFVLVGLLGWGRSLQVKATDPAAYNQLAWSHLQD</sequence>
<gene>
    <name evidence="7" type="ORF">C7441_105174</name>
</gene>
<name>A0A316C4S6_PSESE</name>
<protein>
    <submittedName>
        <fullName evidence="7">Amino acid/polyamine/organocation transporter (APC superfamily)</fullName>
    </submittedName>
</protein>
<feature type="transmembrane region" description="Helical" evidence="5">
    <location>
        <begin position="288"/>
        <end position="308"/>
    </location>
</feature>
<dbReference type="RefSeq" id="WP_109612596.1">
    <property type="nucleotide sequence ID" value="NZ_QGGG01000005.1"/>
</dbReference>
<dbReference type="Pfam" id="PF00324">
    <property type="entry name" value="AA_permease"/>
    <property type="match status" value="1"/>
</dbReference>
<comment type="caution">
    <text evidence="7">The sequence shown here is derived from an EMBL/GenBank/DDBJ whole genome shotgun (WGS) entry which is preliminary data.</text>
</comment>
<dbReference type="PANTHER" id="PTHR42770">
    <property type="entry name" value="AMINO ACID TRANSPORTER-RELATED"/>
    <property type="match status" value="1"/>
</dbReference>
<feature type="transmembrane region" description="Helical" evidence="5">
    <location>
        <begin position="130"/>
        <end position="149"/>
    </location>
</feature>
<feature type="transmembrane region" description="Helical" evidence="5">
    <location>
        <begin position="98"/>
        <end position="124"/>
    </location>
</feature>
<feature type="transmembrane region" description="Helical" evidence="5">
    <location>
        <begin position="404"/>
        <end position="426"/>
    </location>
</feature>
<accession>A0A316C4S6</accession>
<evidence type="ECO:0000259" key="6">
    <source>
        <dbReference type="Pfam" id="PF00324"/>
    </source>
</evidence>
<feature type="transmembrane region" description="Helical" evidence="5">
    <location>
        <begin position="236"/>
        <end position="260"/>
    </location>
</feature>
<feature type="transmembrane region" description="Helical" evidence="5">
    <location>
        <begin position="368"/>
        <end position="392"/>
    </location>
</feature>
<feature type="transmembrane region" description="Helical" evidence="5">
    <location>
        <begin position="55"/>
        <end position="86"/>
    </location>
</feature>
<keyword evidence="4 5" id="KW-0472">Membrane</keyword>
<feature type="transmembrane region" description="Helical" evidence="5">
    <location>
        <begin position="438"/>
        <end position="456"/>
    </location>
</feature>
<keyword evidence="3 5" id="KW-1133">Transmembrane helix</keyword>
<dbReference type="GO" id="GO:0055085">
    <property type="term" value="P:transmembrane transport"/>
    <property type="evidence" value="ECO:0007669"/>
    <property type="project" value="InterPro"/>
</dbReference>